<name>A0A397JQL5_9GLOM</name>
<protein>
    <submittedName>
        <fullName evidence="1">Uncharacterized protein</fullName>
    </submittedName>
</protein>
<organism evidence="1 2">
    <name type="scientific">Diversispora epigaea</name>
    <dbReference type="NCBI Taxonomy" id="1348612"/>
    <lineage>
        <taxon>Eukaryota</taxon>
        <taxon>Fungi</taxon>
        <taxon>Fungi incertae sedis</taxon>
        <taxon>Mucoromycota</taxon>
        <taxon>Glomeromycotina</taxon>
        <taxon>Glomeromycetes</taxon>
        <taxon>Diversisporales</taxon>
        <taxon>Diversisporaceae</taxon>
        <taxon>Diversispora</taxon>
    </lineage>
</organism>
<gene>
    <name evidence="1" type="ORF">Glove_13g290</name>
</gene>
<evidence type="ECO:0000313" key="2">
    <source>
        <dbReference type="Proteomes" id="UP000266861"/>
    </source>
</evidence>
<dbReference type="Proteomes" id="UP000266861">
    <property type="component" value="Unassembled WGS sequence"/>
</dbReference>
<evidence type="ECO:0000313" key="1">
    <source>
        <dbReference type="EMBL" id="RHZ89672.1"/>
    </source>
</evidence>
<dbReference type="EMBL" id="PQFF01000011">
    <property type="protein sequence ID" value="RHZ89672.1"/>
    <property type="molecule type" value="Genomic_DNA"/>
</dbReference>
<proteinExistence type="predicted"/>
<dbReference type="AlphaFoldDB" id="A0A397JQL5"/>
<sequence>MINDDVAFKSIISSSGTTNVFKHHLYINLTTTKDGENIDMIYELNGWWKFKMSSSSIEI</sequence>
<keyword evidence="2" id="KW-1185">Reference proteome</keyword>
<reference evidence="1 2" key="1">
    <citation type="submission" date="2018-08" db="EMBL/GenBank/DDBJ databases">
        <title>Genome and evolution of the arbuscular mycorrhizal fungus Diversispora epigaea (formerly Glomus versiforme) and its bacterial endosymbionts.</title>
        <authorList>
            <person name="Sun X."/>
            <person name="Fei Z."/>
            <person name="Harrison M."/>
        </authorList>
    </citation>
    <scope>NUCLEOTIDE SEQUENCE [LARGE SCALE GENOMIC DNA]</scope>
    <source>
        <strain evidence="1 2">IT104</strain>
    </source>
</reference>
<accession>A0A397JQL5</accession>
<comment type="caution">
    <text evidence="1">The sequence shown here is derived from an EMBL/GenBank/DDBJ whole genome shotgun (WGS) entry which is preliminary data.</text>
</comment>